<dbReference type="PANTHER" id="PTHR43124">
    <property type="entry name" value="PURINE EFFLUX PUMP PBUE"/>
    <property type="match status" value="1"/>
</dbReference>
<evidence type="ECO:0000259" key="8">
    <source>
        <dbReference type="PROSITE" id="PS50850"/>
    </source>
</evidence>
<comment type="caution">
    <text evidence="9">The sequence shown here is derived from an EMBL/GenBank/DDBJ whole genome shotgun (WGS) entry which is preliminary data.</text>
</comment>
<accession>A0ABR5AMG7</accession>
<keyword evidence="10" id="KW-1185">Reference proteome</keyword>
<feature type="transmembrane region" description="Helical" evidence="7">
    <location>
        <begin position="133"/>
        <end position="155"/>
    </location>
</feature>
<feature type="transmembrane region" description="Helical" evidence="7">
    <location>
        <begin position="34"/>
        <end position="59"/>
    </location>
</feature>
<reference evidence="9 10" key="1">
    <citation type="submission" date="2014-12" db="EMBL/GenBank/DDBJ databases">
        <title>Draft genome sequence of Paenibacillus kamchatkensis strain B-2647.</title>
        <authorList>
            <person name="Karlyshev A.V."/>
            <person name="Kudryashova E.B."/>
        </authorList>
    </citation>
    <scope>NUCLEOTIDE SEQUENCE [LARGE SCALE GENOMIC DNA]</scope>
    <source>
        <strain evidence="9 10">VKM B-2647</strain>
    </source>
</reference>
<dbReference type="InterPro" id="IPR036259">
    <property type="entry name" value="MFS_trans_sf"/>
</dbReference>
<dbReference type="PANTHER" id="PTHR43124:SF10">
    <property type="entry name" value="PURINE EFFLUX PUMP PBUE"/>
    <property type="match status" value="1"/>
</dbReference>
<dbReference type="Gene3D" id="1.20.1250.20">
    <property type="entry name" value="MFS general substrate transporter like domains"/>
    <property type="match status" value="2"/>
</dbReference>
<keyword evidence="4 7" id="KW-0812">Transmembrane</keyword>
<feature type="transmembrane region" description="Helical" evidence="7">
    <location>
        <begin position="327"/>
        <end position="348"/>
    </location>
</feature>
<feature type="transmembrane region" description="Helical" evidence="7">
    <location>
        <begin position="360"/>
        <end position="379"/>
    </location>
</feature>
<evidence type="ECO:0000313" key="9">
    <source>
        <dbReference type="EMBL" id="KIL42155.1"/>
    </source>
</evidence>
<dbReference type="CDD" id="cd17324">
    <property type="entry name" value="MFS_NepI_like"/>
    <property type="match status" value="1"/>
</dbReference>
<dbReference type="EMBL" id="JXAK01000003">
    <property type="protein sequence ID" value="KIL42155.1"/>
    <property type="molecule type" value="Genomic_DNA"/>
</dbReference>
<protein>
    <submittedName>
        <fullName evidence="9">MFS transporter</fullName>
    </submittedName>
</protein>
<dbReference type="InterPro" id="IPR050189">
    <property type="entry name" value="MFS_Efflux_Transporters"/>
</dbReference>
<dbReference type="SUPFAM" id="SSF103473">
    <property type="entry name" value="MFS general substrate transporter"/>
    <property type="match status" value="1"/>
</dbReference>
<feature type="transmembrane region" description="Helical" evidence="7">
    <location>
        <begin position="161"/>
        <end position="182"/>
    </location>
</feature>
<dbReference type="InterPro" id="IPR020846">
    <property type="entry name" value="MFS_dom"/>
</dbReference>
<dbReference type="InterPro" id="IPR011701">
    <property type="entry name" value="MFS"/>
</dbReference>
<evidence type="ECO:0000256" key="4">
    <source>
        <dbReference type="ARBA" id="ARBA00022692"/>
    </source>
</evidence>
<evidence type="ECO:0000256" key="5">
    <source>
        <dbReference type="ARBA" id="ARBA00022989"/>
    </source>
</evidence>
<dbReference type="RefSeq" id="WP_041045511.1">
    <property type="nucleotide sequence ID" value="NZ_JXAK01000003.1"/>
</dbReference>
<evidence type="ECO:0000256" key="6">
    <source>
        <dbReference type="ARBA" id="ARBA00023136"/>
    </source>
</evidence>
<keyword evidence="5 7" id="KW-1133">Transmembrane helix</keyword>
<gene>
    <name evidence="9" type="ORF">SD70_03035</name>
</gene>
<evidence type="ECO:0000256" key="3">
    <source>
        <dbReference type="ARBA" id="ARBA00022475"/>
    </source>
</evidence>
<feature type="transmembrane region" description="Helical" evidence="7">
    <location>
        <begin position="294"/>
        <end position="315"/>
    </location>
</feature>
<dbReference type="PROSITE" id="PS50850">
    <property type="entry name" value="MFS"/>
    <property type="match status" value="1"/>
</dbReference>
<evidence type="ECO:0000256" key="2">
    <source>
        <dbReference type="ARBA" id="ARBA00022448"/>
    </source>
</evidence>
<keyword evidence="3" id="KW-1003">Cell membrane</keyword>
<keyword evidence="2" id="KW-0813">Transport</keyword>
<feature type="transmembrane region" description="Helical" evidence="7">
    <location>
        <begin position="268"/>
        <end position="288"/>
    </location>
</feature>
<evidence type="ECO:0000313" key="10">
    <source>
        <dbReference type="Proteomes" id="UP000031967"/>
    </source>
</evidence>
<comment type="subcellular location">
    <subcellularLocation>
        <location evidence="1">Cell membrane</location>
        <topology evidence="1">Multi-pass membrane protein</topology>
    </subcellularLocation>
</comment>
<feature type="transmembrane region" description="Helical" evidence="7">
    <location>
        <begin position="100"/>
        <end position="121"/>
    </location>
</feature>
<feature type="transmembrane region" description="Helical" evidence="7">
    <location>
        <begin position="194"/>
        <end position="214"/>
    </location>
</feature>
<keyword evidence="6 7" id="KW-0472">Membrane</keyword>
<evidence type="ECO:0000256" key="1">
    <source>
        <dbReference type="ARBA" id="ARBA00004651"/>
    </source>
</evidence>
<sequence>MNRLLVYMIALGCFVVGTVELVVAGILNSIANDLHISIALAGQLITAYSLAFAIGTPLLVAVTARMGRKSVLAGSLAVFVAGCLVSFGSPQYAVLLGSRVILGLSAGVFSVVAIGSVAKLVPADKMGGAISTIALAFGSALTFGVPLGIAIAGWWGWRGIFAVLAAVGLLIMLGMIRLLPHIEGDAPASLRQRFAVVGNPVIVSGLFLSFFMNMSNSVMLTYLTPFLQTIFHLNVSDVGLMMLVLGVSGMIGSRFGGFGTDRWGAARMISLGLTISAATVAIVPAFAAVPFAGLAIIALWMFSLFMTAPALQTYFIQQAPQSSNFVLGVNTSIIHLGIAAGAGAGGLVADATSTVLHNSWIAGCTYVLGLGLAGVSFSLRKKIRFDAKREVKFGNG</sequence>
<name>A0ABR5AMG7_9BACL</name>
<dbReference type="Proteomes" id="UP000031967">
    <property type="component" value="Unassembled WGS sequence"/>
</dbReference>
<evidence type="ECO:0000256" key="7">
    <source>
        <dbReference type="SAM" id="Phobius"/>
    </source>
</evidence>
<feature type="transmembrane region" description="Helical" evidence="7">
    <location>
        <begin position="71"/>
        <end position="88"/>
    </location>
</feature>
<dbReference type="Pfam" id="PF07690">
    <property type="entry name" value="MFS_1"/>
    <property type="match status" value="1"/>
</dbReference>
<feature type="domain" description="Major facilitator superfamily (MFS) profile" evidence="8">
    <location>
        <begin position="5"/>
        <end position="396"/>
    </location>
</feature>
<proteinExistence type="predicted"/>
<organism evidence="9 10">
    <name type="scientific">Gordoniibacillus kamchatkensis</name>
    <dbReference type="NCBI Taxonomy" id="1590651"/>
    <lineage>
        <taxon>Bacteria</taxon>
        <taxon>Bacillati</taxon>
        <taxon>Bacillota</taxon>
        <taxon>Bacilli</taxon>
        <taxon>Bacillales</taxon>
        <taxon>Paenibacillaceae</taxon>
        <taxon>Gordoniibacillus</taxon>
    </lineage>
</organism>